<comment type="caution">
    <text evidence="1">The sequence shown here is derived from an EMBL/GenBank/DDBJ whole genome shotgun (WGS) entry which is preliminary data.</text>
</comment>
<dbReference type="AlphaFoldDB" id="A0A2I1DFF5"/>
<evidence type="ECO:0000313" key="1">
    <source>
        <dbReference type="EMBL" id="PKY08598.1"/>
    </source>
</evidence>
<dbReference type="RefSeq" id="XP_024697192.1">
    <property type="nucleotide sequence ID" value="XM_024833037.1"/>
</dbReference>
<sequence>MPVITVVQVKALCQDPSASNDWAERRILSIECKRPSMDTPADWDNTVMGLYASDRLFGALAIGKKVRFYRFNGELPDGEKLVPLHQGTIDIDDPTGITQVEKILDYIKANG</sequence>
<keyword evidence="2" id="KW-1185">Reference proteome</keyword>
<proteinExistence type="predicted"/>
<reference evidence="1" key="1">
    <citation type="submission" date="2016-12" db="EMBL/GenBank/DDBJ databases">
        <title>The genomes of Aspergillus section Nigri reveals drivers in fungal speciation.</title>
        <authorList>
            <consortium name="DOE Joint Genome Institute"/>
            <person name="Vesth T.C."/>
            <person name="Nybo J."/>
            <person name="Theobald S."/>
            <person name="Brandl J."/>
            <person name="Frisvad J.C."/>
            <person name="Nielsen K.F."/>
            <person name="Lyhne E.K."/>
            <person name="Kogle M.E."/>
            <person name="Kuo A."/>
            <person name="Riley R."/>
            <person name="Clum A."/>
            <person name="Nolan M."/>
            <person name="Lipzen A."/>
            <person name="Salamov A."/>
            <person name="Henrissat B."/>
            <person name="Wiebenga A."/>
            <person name="De vries R.P."/>
            <person name="Grigoriev I.V."/>
            <person name="Mortensen U.H."/>
            <person name="Andersen M.R."/>
            <person name="Baker S.E."/>
        </authorList>
    </citation>
    <scope>NUCLEOTIDE SEQUENCE</scope>
    <source>
        <strain evidence="1">IBT 28561</strain>
    </source>
</reference>
<dbReference type="GeneID" id="36540561"/>
<dbReference type="OrthoDB" id="4499616at2759"/>
<evidence type="ECO:0000313" key="2">
    <source>
        <dbReference type="Proteomes" id="UP000234254"/>
    </source>
</evidence>
<organism evidence="1 2">
    <name type="scientific">Aspergillus campestris (strain IBT 28561)</name>
    <dbReference type="NCBI Taxonomy" id="1392248"/>
    <lineage>
        <taxon>Eukaryota</taxon>
        <taxon>Fungi</taxon>
        <taxon>Dikarya</taxon>
        <taxon>Ascomycota</taxon>
        <taxon>Pezizomycotina</taxon>
        <taxon>Eurotiomycetes</taxon>
        <taxon>Eurotiomycetidae</taxon>
        <taxon>Eurotiales</taxon>
        <taxon>Aspergillaceae</taxon>
        <taxon>Aspergillus</taxon>
        <taxon>Aspergillus subgen. Circumdati</taxon>
    </lineage>
</organism>
<protein>
    <submittedName>
        <fullName evidence="1">Uncharacterized protein</fullName>
    </submittedName>
</protein>
<dbReference type="VEuPathDB" id="FungiDB:P168DRAFT_19638"/>
<dbReference type="Proteomes" id="UP000234254">
    <property type="component" value="Unassembled WGS sequence"/>
</dbReference>
<name>A0A2I1DFF5_ASPC2</name>
<accession>A0A2I1DFF5</accession>
<dbReference type="EMBL" id="MSFM01000001">
    <property type="protein sequence ID" value="PKY08598.1"/>
    <property type="molecule type" value="Genomic_DNA"/>
</dbReference>
<gene>
    <name evidence="1" type="ORF">P168DRAFT_19638</name>
</gene>